<dbReference type="InterPro" id="IPR025403">
    <property type="entry name" value="TgpA-like_C"/>
</dbReference>
<evidence type="ECO:0000313" key="5">
    <source>
        <dbReference type="Proteomes" id="UP000066480"/>
    </source>
</evidence>
<reference evidence="4 5" key="1">
    <citation type="submission" date="2015-03" db="EMBL/GenBank/DDBJ databases">
        <title>Luteipulveratus halotolerans sp. nov., a novel actinobacterium (Dermacoccaceae) from Sarawak, Malaysia.</title>
        <authorList>
            <person name="Juboi H."/>
            <person name="Basik A."/>
            <person name="Shamsul S.S."/>
            <person name="Arnold P."/>
            <person name="Schmitt E.K."/>
            <person name="Sanglier J.-J."/>
            <person name="Yeo T."/>
        </authorList>
    </citation>
    <scope>NUCLEOTIDE SEQUENCE [LARGE SCALE GENOMIC DNA]</scope>
    <source>
        <strain evidence="4 5">MN07-A0370</strain>
    </source>
</reference>
<protein>
    <recommendedName>
        <fullName evidence="3">Protein-glutamine gamma-glutamyltransferase-like C-terminal domain-containing protein</fullName>
    </recommendedName>
</protein>
<evidence type="ECO:0000313" key="4">
    <source>
        <dbReference type="EMBL" id="AKU18802.1"/>
    </source>
</evidence>
<evidence type="ECO:0000256" key="1">
    <source>
        <dbReference type="SAM" id="MobiDB-lite"/>
    </source>
</evidence>
<dbReference type="AlphaFoldDB" id="A0A0K1JQ09"/>
<dbReference type="STRING" id="571913.VV02_10150"/>
<feature type="region of interest" description="Disordered" evidence="1">
    <location>
        <begin position="184"/>
        <end position="205"/>
    </location>
</feature>
<keyword evidence="2" id="KW-0472">Membrane</keyword>
<dbReference type="Pfam" id="PF13559">
    <property type="entry name" value="DUF4129"/>
    <property type="match status" value="1"/>
</dbReference>
<dbReference type="KEGG" id="lmoi:VV02_10150"/>
<dbReference type="Proteomes" id="UP000066480">
    <property type="component" value="Chromosome"/>
</dbReference>
<organism evidence="4 5">
    <name type="scientific">Luteipulveratus mongoliensis</name>
    <dbReference type="NCBI Taxonomy" id="571913"/>
    <lineage>
        <taxon>Bacteria</taxon>
        <taxon>Bacillati</taxon>
        <taxon>Actinomycetota</taxon>
        <taxon>Actinomycetes</taxon>
        <taxon>Micrococcales</taxon>
        <taxon>Dermacoccaceae</taxon>
        <taxon>Luteipulveratus</taxon>
    </lineage>
</organism>
<keyword evidence="2" id="KW-0812">Transmembrane</keyword>
<keyword evidence="2" id="KW-1133">Transmembrane helix</keyword>
<keyword evidence="5" id="KW-1185">Reference proteome</keyword>
<gene>
    <name evidence="4" type="ORF">VV02_10150</name>
</gene>
<evidence type="ECO:0000256" key="2">
    <source>
        <dbReference type="SAM" id="Phobius"/>
    </source>
</evidence>
<feature type="transmembrane region" description="Helical" evidence="2">
    <location>
        <begin position="40"/>
        <end position="60"/>
    </location>
</feature>
<sequence>MLRDELRKLPYGEHKSLLDRLNDWINEQISKAALSGASGIGKIVLLVGVIALVATIAYAVTRVRAGRRARAAAAETAVLEETGLSAADYRQRAKTADQAGDHSAALLDWFRAIVRAGEERALLDDRPGGTAHELARALGAYFPAEVAALQTAGHAFDEVRYGGRTADGAGSARMRELDDRVQHTRPQHVGDGVDDSLVAPGRWAP</sequence>
<name>A0A0K1JQ09_9MICO</name>
<dbReference type="EMBL" id="CP011112">
    <property type="protein sequence ID" value="AKU18802.1"/>
    <property type="molecule type" value="Genomic_DNA"/>
</dbReference>
<accession>A0A0K1JQ09</accession>
<feature type="domain" description="Protein-glutamine gamma-glutamyltransferase-like C-terminal" evidence="3">
    <location>
        <begin position="110"/>
        <end position="178"/>
    </location>
</feature>
<proteinExistence type="predicted"/>
<evidence type="ECO:0000259" key="3">
    <source>
        <dbReference type="Pfam" id="PF13559"/>
    </source>
</evidence>